<sequence>MSSTQKDIDCVVIGAGVVGLAIARALALQGREVLVAEATEAIGTGTSSRNSEVIHAGIYYPANSLKARLCVRGKHLLYAYCAERGLPHKRLGKFIVATSAAEAELLDGIAKRAAANGVDDMQLVSGAQAMRDEPALSCTAALLSPSTGIVDSHALMLSYQGDAEQAGAQVVFHTPLERAEVLPQGGFALSFGGAEPMSLTCHTLINAAGLHAPTLARRIEGLPAASIPPEYLCKGSYFTLSGRAPFSRLIYPVPQHAGLGVHLTLDMGGQAKFGPDTEWIDTEDYTLDPRRAEVFYAAVRTYWPALPDHALAPGYTGIRPKISGPTEPAADFMISGPADHGIDGYVGLYGIESPGLTSSLALAEETLTALSG</sequence>
<comment type="similarity">
    <text evidence="5">Belongs to the L2HGDH family.</text>
</comment>
<evidence type="ECO:0000256" key="4">
    <source>
        <dbReference type="ARBA" id="ARBA00023002"/>
    </source>
</evidence>
<evidence type="ECO:0000256" key="3">
    <source>
        <dbReference type="ARBA" id="ARBA00022827"/>
    </source>
</evidence>
<evidence type="ECO:0000259" key="6">
    <source>
        <dbReference type="Pfam" id="PF01266"/>
    </source>
</evidence>
<evidence type="ECO:0000313" key="7">
    <source>
        <dbReference type="EMBL" id="OZI46884.1"/>
    </source>
</evidence>
<dbReference type="Gene3D" id="3.50.50.60">
    <property type="entry name" value="FAD/NAD(P)-binding domain"/>
    <property type="match status" value="1"/>
</dbReference>
<name>A0A261TB79_9BORD</name>
<proteinExistence type="inferred from homology"/>
<dbReference type="Gene3D" id="3.30.9.10">
    <property type="entry name" value="D-Amino Acid Oxidase, subunit A, domain 2"/>
    <property type="match status" value="1"/>
</dbReference>
<feature type="domain" description="FAD dependent oxidoreductase" evidence="6">
    <location>
        <begin position="9"/>
        <end position="366"/>
    </location>
</feature>
<comment type="caution">
    <text evidence="7">The sequence shown here is derived from an EMBL/GenBank/DDBJ whole genome shotgun (WGS) entry which is preliminary data.</text>
</comment>
<organism evidence="7 8">
    <name type="scientific">Bordetella genomosp. 5</name>
    <dbReference type="NCBI Taxonomy" id="1395608"/>
    <lineage>
        <taxon>Bacteria</taxon>
        <taxon>Pseudomonadati</taxon>
        <taxon>Pseudomonadota</taxon>
        <taxon>Betaproteobacteria</taxon>
        <taxon>Burkholderiales</taxon>
        <taxon>Alcaligenaceae</taxon>
        <taxon>Bordetella</taxon>
    </lineage>
</organism>
<keyword evidence="2" id="KW-0285">Flavoprotein</keyword>
<dbReference type="GO" id="GO:0047545">
    <property type="term" value="F:(S)-2-hydroxyglutarate dehydrogenase activity"/>
    <property type="evidence" value="ECO:0007669"/>
    <property type="project" value="TreeGrafter"/>
</dbReference>
<dbReference type="RefSeq" id="WP_094802961.1">
    <property type="nucleotide sequence ID" value="NZ_NEVP01000011.1"/>
</dbReference>
<dbReference type="PANTHER" id="PTHR43104">
    <property type="entry name" value="L-2-HYDROXYGLUTARATE DEHYDROGENASE, MITOCHONDRIAL"/>
    <property type="match status" value="1"/>
</dbReference>
<evidence type="ECO:0000256" key="2">
    <source>
        <dbReference type="ARBA" id="ARBA00022630"/>
    </source>
</evidence>
<dbReference type="OrthoDB" id="9801699at2"/>
<dbReference type="Pfam" id="PF01266">
    <property type="entry name" value="DAO"/>
    <property type="match status" value="1"/>
</dbReference>
<gene>
    <name evidence="7" type="ORF">CAL25_19625</name>
</gene>
<evidence type="ECO:0000313" key="8">
    <source>
        <dbReference type="Proteomes" id="UP000216913"/>
    </source>
</evidence>
<dbReference type="SUPFAM" id="SSF51905">
    <property type="entry name" value="FAD/NAD(P)-binding domain"/>
    <property type="match status" value="1"/>
</dbReference>
<comment type="cofactor">
    <cofactor evidence="1">
        <name>FAD</name>
        <dbReference type="ChEBI" id="CHEBI:57692"/>
    </cofactor>
</comment>
<keyword evidence="8" id="KW-1185">Reference proteome</keyword>
<keyword evidence="4" id="KW-0560">Oxidoreductase</keyword>
<dbReference type="InterPro" id="IPR036188">
    <property type="entry name" value="FAD/NAD-bd_sf"/>
</dbReference>
<evidence type="ECO:0000256" key="5">
    <source>
        <dbReference type="ARBA" id="ARBA00037941"/>
    </source>
</evidence>
<dbReference type="PANTHER" id="PTHR43104:SF4">
    <property type="entry name" value="L-2-HYDROXYGLUTARATE DEHYDROGENASE, MITOCHONDRIAL"/>
    <property type="match status" value="1"/>
</dbReference>
<dbReference type="Proteomes" id="UP000216913">
    <property type="component" value="Unassembled WGS sequence"/>
</dbReference>
<reference evidence="7 8" key="1">
    <citation type="submission" date="2017-05" db="EMBL/GenBank/DDBJ databases">
        <title>Complete and WGS of Bordetella genogroups.</title>
        <authorList>
            <person name="Spilker T."/>
            <person name="LiPuma J."/>
        </authorList>
    </citation>
    <scope>NUCLEOTIDE SEQUENCE [LARGE SCALE GENOMIC DNA]</scope>
    <source>
        <strain evidence="7 8">AU10456</strain>
    </source>
</reference>
<evidence type="ECO:0000256" key="1">
    <source>
        <dbReference type="ARBA" id="ARBA00001974"/>
    </source>
</evidence>
<protein>
    <submittedName>
        <fullName evidence="7">FAD-dependent oxidoreductase</fullName>
    </submittedName>
</protein>
<accession>A0A261TB79</accession>
<keyword evidence="3" id="KW-0274">FAD</keyword>
<dbReference type="EMBL" id="NEVP01000011">
    <property type="protein sequence ID" value="OZI46884.1"/>
    <property type="molecule type" value="Genomic_DNA"/>
</dbReference>
<dbReference type="InterPro" id="IPR006076">
    <property type="entry name" value="FAD-dep_OxRdtase"/>
</dbReference>
<dbReference type="AlphaFoldDB" id="A0A261TB79"/>